<proteinExistence type="predicted"/>
<protein>
    <recommendedName>
        <fullName evidence="3">BIG2 domain-containing protein</fullName>
    </recommendedName>
</protein>
<keyword evidence="5" id="KW-1185">Reference proteome</keyword>
<reference evidence="4 5" key="1">
    <citation type="submission" date="2017-12" db="EMBL/GenBank/DDBJ databases">
        <title>Complete genome sequence of Spiroplasma monobiae MQ-1 (ATCC 33825).</title>
        <authorList>
            <person name="Tsai Y.-M."/>
            <person name="Lo W.-S."/>
            <person name="Wu P.-S."/>
            <person name="Cho S.-T."/>
            <person name="Kuo C.-H."/>
        </authorList>
    </citation>
    <scope>NUCLEOTIDE SEQUENCE [LARGE SCALE GENOMIC DNA]</scope>
    <source>
        <strain evidence="4 5">MQ-1</strain>
    </source>
</reference>
<evidence type="ECO:0000313" key="4">
    <source>
        <dbReference type="EMBL" id="AUM62787.1"/>
    </source>
</evidence>
<keyword evidence="2" id="KW-0472">Membrane</keyword>
<feature type="compositionally biased region" description="Basic and acidic residues" evidence="1">
    <location>
        <begin position="135"/>
        <end position="167"/>
    </location>
</feature>
<name>A0A2K9LUR2_SPISQ</name>
<keyword evidence="2" id="KW-0812">Transmembrane</keyword>
<keyword evidence="2" id="KW-1133">Transmembrane helix</keyword>
<dbReference type="AlphaFoldDB" id="A0A2K9LUR2"/>
<evidence type="ECO:0000259" key="3">
    <source>
        <dbReference type="SMART" id="SM00635"/>
    </source>
</evidence>
<feature type="compositionally biased region" description="Low complexity" evidence="1">
    <location>
        <begin position="76"/>
        <end position="91"/>
    </location>
</feature>
<evidence type="ECO:0000313" key="5">
    <source>
        <dbReference type="Proteomes" id="UP000234790"/>
    </source>
</evidence>
<feature type="region of interest" description="Disordered" evidence="1">
    <location>
        <begin position="64"/>
        <end position="91"/>
    </location>
</feature>
<feature type="transmembrane region" description="Helical" evidence="2">
    <location>
        <begin position="206"/>
        <end position="227"/>
    </location>
</feature>
<gene>
    <name evidence="4" type="ORF">SMONO_v1c05380</name>
</gene>
<dbReference type="InterPro" id="IPR003343">
    <property type="entry name" value="Big_2"/>
</dbReference>
<dbReference type="Gene3D" id="2.60.40.1080">
    <property type="match status" value="1"/>
</dbReference>
<dbReference type="OrthoDB" id="392103at2"/>
<sequence>MYFINIVDGMYCVVNTFSNLIVAKFSRLVDATNYIQTAQGIPTQTPQNYGQFFGLPLTNASGSCGGHDHNHNRDYSNNQNSNNFNGSSNFDSSSIEKQIRELSKKIDWVLEDKKEVMEEIGILKSILTNSRNITSRREESRRNSRYEDSYDDRRDENHREDKRSKRDDRYDDDYIDERRNRREDKNSNHNVRIVSEKPKGKGFKKLMIALLTITLIGGAAVGGYFGYKYFFGEKTPSTLSDSDIQSVLNGLKENEPYANEKAAEDAIKKLNFNDQASVNNVTKVSFRAADTYDVTYSINLKAKSGYSLTDSQKGPHEVALKVSVPTPIIGSVSDMSLEIGQTQDQKVTIQNKNDSVLKAESDKVSVATVTVDTSKDTLTVVAVAEGTANIKLTYGDAKEVTFKVTVTKGLEVVSTENVQKTLDEALAGNVDPFDDNSSAINFIKKIELDKGLIIDKVEVKSTRDDETENKQFTVTVKADNGYKIKENDKTSFGVIAKIKVTVNYADIEGYKDELEKHATAFAGQYYQKEAINNLLGVSGEKYGILSQNATIVSQVPEDISENYPLTVKVEFKLKNGFQLAPGDSMDFEITLIVKGTGTPKDKEVSTSGVQVALNEIAKTTFKTNNEAIDALKAVELTEGLEIDSVEEATSSEYEFADVTFTVTVKAKTGYVIKEGDDSSFSVKTKVGEEETTPEDKEVSTSGVQAVLDEIAKTTFKTNNEAIDALKAVELTEGLEIDSVKEATSSEYEIADVTFTVTVKAKTGYVIKEGDDSSFSVKTQVVEEETAPEDKEVSTSGVQAVLDEIAKTTFKTNNEAIDALKAAELTEGLEIDSVKEATSSEYEIADVTFTVTVKAKEGYKIQEGDDSSFSVKTQVGEEETAPEGGEDSIFINYIINTYKPTK</sequence>
<organism evidence="4 5">
    <name type="scientific">Spiroplasma monobiae MQ-1</name>
    <dbReference type="NCBI Taxonomy" id="1336748"/>
    <lineage>
        <taxon>Bacteria</taxon>
        <taxon>Bacillati</taxon>
        <taxon>Mycoplasmatota</taxon>
        <taxon>Mollicutes</taxon>
        <taxon>Entomoplasmatales</taxon>
        <taxon>Spiroplasmataceae</taxon>
        <taxon>Spiroplasma</taxon>
    </lineage>
</organism>
<feature type="region of interest" description="Disordered" evidence="1">
    <location>
        <begin position="133"/>
        <end position="167"/>
    </location>
</feature>
<dbReference type="RefSeq" id="WP_101780839.1">
    <property type="nucleotide sequence ID" value="NZ_CP025543.1"/>
</dbReference>
<dbReference type="SMART" id="SM00635">
    <property type="entry name" value="BID_2"/>
    <property type="match status" value="1"/>
</dbReference>
<accession>A0A2K9LUR2</accession>
<evidence type="ECO:0000256" key="1">
    <source>
        <dbReference type="SAM" id="MobiDB-lite"/>
    </source>
</evidence>
<dbReference type="EMBL" id="CP025543">
    <property type="protein sequence ID" value="AUM62787.1"/>
    <property type="molecule type" value="Genomic_DNA"/>
</dbReference>
<dbReference type="KEGG" id="smoo:SMONO_v1c05380"/>
<dbReference type="Proteomes" id="UP000234790">
    <property type="component" value="Chromosome"/>
</dbReference>
<feature type="domain" description="BIG2" evidence="3">
    <location>
        <begin position="324"/>
        <end position="404"/>
    </location>
</feature>
<evidence type="ECO:0000256" key="2">
    <source>
        <dbReference type="SAM" id="Phobius"/>
    </source>
</evidence>